<protein>
    <submittedName>
        <fullName evidence="2">Uncharacterized protein</fullName>
    </submittedName>
</protein>
<sequence>MRNGSANIHITHPLLRSHTKMNPHAQTRGHTLYEIMEEPEQYTSTKTTQSQQR</sequence>
<evidence type="ECO:0000256" key="1">
    <source>
        <dbReference type="SAM" id="MobiDB-lite"/>
    </source>
</evidence>
<keyword evidence="2" id="KW-0496">Mitochondrion</keyword>
<gene>
    <name evidence="2" type="primary">orf05576</name>
    <name evidence="2" type="ORF">Q903MT_gene5544</name>
</gene>
<proteinExistence type="predicted"/>
<dbReference type="AlphaFoldDB" id="A0A6B9XS38"/>
<name>A0A6B9XS38_PICSI</name>
<reference evidence="2" key="1">
    <citation type="submission" date="2019-03" db="EMBL/GenBank/DDBJ databases">
        <title>Largest Complete Mitochondrial Genome of a Gymnosperm, Sitka Spruce (Picea sitchensis), Indicates Complex Physical Structure.</title>
        <authorList>
            <person name="Jackman S.D."/>
            <person name="Coombe L."/>
            <person name="Warren R."/>
            <person name="Kirk H."/>
            <person name="Trinh E."/>
            <person name="McLeod T."/>
            <person name="Pleasance S."/>
            <person name="Pandoh P."/>
            <person name="Zhao Y."/>
            <person name="Coope R."/>
            <person name="Bousquet J."/>
            <person name="Bohlmann J.C."/>
            <person name="Jones S.J.M."/>
            <person name="Birol I."/>
        </authorList>
    </citation>
    <scope>NUCLEOTIDE SEQUENCE</scope>
    <source>
        <strain evidence="2">Q903</strain>
    </source>
</reference>
<organism evidence="2">
    <name type="scientific">Picea sitchensis</name>
    <name type="common">Sitka spruce</name>
    <name type="synonym">Pinus sitchensis</name>
    <dbReference type="NCBI Taxonomy" id="3332"/>
    <lineage>
        <taxon>Eukaryota</taxon>
        <taxon>Viridiplantae</taxon>
        <taxon>Streptophyta</taxon>
        <taxon>Embryophyta</taxon>
        <taxon>Tracheophyta</taxon>
        <taxon>Spermatophyta</taxon>
        <taxon>Pinopsida</taxon>
        <taxon>Pinidae</taxon>
        <taxon>Conifers I</taxon>
        <taxon>Pinales</taxon>
        <taxon>Pinaceae</taxon>
        <taxon>Picea</taxon>
    </lineage>
</organism>
<geneLocation type="mitochondrion" evidence="2"/>
<feature type="region of interest" description="Disordered" evidence="1">
    <location>
        <begin position="1"/>
        <end position="25"/>
    </location>
</feature>
<dbReference type="EMBL" id="MK697702">
    <property type="protein sequence ID" value="QHR91509.1"/>
    <property type="molecule type" value="Genomic_DNA"/>
</dbReference>
<accession>A0A6B9XS38</accession>
<evidence type="ECO:0000313" key="2">
    <source>
        <dbReference type="EMBL" id="QHR91509.1"/>
    </source>
</evidence>